<feature type="region of interest" description="Disordered" evidence="1">
    <location>
        <begin position="1"/>
        <end position="22"/>
    </location>
</feature>
<accession>A0A2L0EIY8</accession>
<sequence>MAMSFKVGNWQTSTARRRRRGDLSACGACAPEPFLQGRTRTDVPVRRGLAGGPASAAQSVKLKLFSSVAAEGDSSSAMAYERWPTRALRRTRTGAVAPFSLSSRTTTR</sequence>
<reference evidence="2 3" key="1">
    <citation type="submission" date="2015-09" db="EMBL/GenBank/DDBJ databases">
        <title>Sorangium comparison.</title>
        <authorList>
            <person name="Zaburannyi N."/>
            <person name="Bunk B."/>
            <person name="Overmann J."/>
            <person name="Mueller R."/>
        </authorList>
    </citation>
    <scope>NUCLEOTIDE SEQUENCE [LARGE SCALE GENOMIC DNA]</scope>
    <source>
        <strain evidence="2 3">So ce26</strain>
    </source>
</reference>
<evidence type="ECO:0000313" key="2">
    <source>
        <dbReference type="EMBL" id="AUX39258.1"/>
    </source>
</evidence>
<dbReference type="EMBL" id="CP012673">
    <property type="protein sequence ID" value="AUX39258.1"/>
    <property type="molecule type" value="Genomic_DNA"/>
</dbReference>
<protein>
    <submittedName>
        <fullName evidence="2">Uncharacterized protein</fullName>
    </submittedName>
</protein>
<evidence type="ECO:0000256" key="1">
    <source>
        <dbReference type="SAM" id="MobiDB-lite"/>
    </source>
</evidence>
<dbReference type="Proteomes" id="UP000238348">
    <property type="component" value="Chromosome"/>
</dbReference>
<gene>
    <name evidence="2" type="ORF">SOCE26_006420</name>
</gene>
<organism evidence="2 3">
    <name type="scientific">Sorangium cellulosum</name>
    <name type="common">Polyangium cellulosum</name>
    <dbReference type="NCBI Taxonomy" id="56"/>
    <lineage>
        <taxon>Bacteria</taxon>
        <taxon>Pseudomonadati</taxon>
        <taxon>Myxococcota</taxon>
        <taxon>Polyangia</taxon>
        <taxon>Polyangiales</taxon>
        <taxon>Polyangiaceae</taxon>
        <taxon>Sorangium</taxon>
    </lineage>
</organism>
<name>A0A2L0EIY8_SORCE</name>
<evidence type="ECO:0000313" key="3">
    <source>
        <dbReference type="Proteomes" id="UP000238348"/>
    </source>
</evidence>
<dbReference type="AlphaFoldDB" id="A0A2L0EIY8"/>
<proteinExistence type="predicted"/>